<evidence type="ECO:0000313" key="1">
    <source>
        <dbReference type="EMBL" id="MBK6089937.1"/>
    </source>
</evidence>
<dbReference type="EMBL" id="JAEQMG010000163">
    <property type="protein sequence ID" value="MBK6089937.1"/>
    <property type="molecule type" value="Genomic_DNA"/>
</dbReference>
<proteinExistence type="predicted"/>
<name>A0A934WU26_9FIRM</name>
<dbReference type="RefSeq" id="WP_201428628.1">
    <property type="nucleotide sequence ID" value="NZ_JAEQMG010000163.1"/>
</dbReference>
<dbReference type="Proteomes" id="UP000633365">
    <property type="component" value="Unassembled WGS sequence"/>
</dbReference>
<dbReference type="AlphaFoldDB" id="A0A934WU26"/>
<organism evidence="1 2">
    <name type="scientific">Ruminococcus difficilis</name>
    <dbReference type="NCBI Taxonomy" id="2763069"/>
    <lineage>
        <taxon>Bacteria</taxon>
        <taxon>Bacillati</taxon>
        <taxon>Bacillota</taxon>
        <taxon>Clostridia</taxon>
        <taxon>Eubacteriales</taxon>
        <taxon>Oscillospiraceae</taxon>
        <taxon>Ruminococcus</taxon>
    </lineage>
</organism>
<protein>
    <submittedName>
        <fullName evidence="1">DUF3783 domain-containing protein</fullName>
    </submittedName>
</protein>
<reference evidence="1" key="1">
    <citation type="submission" date="2021-01" db="EMBL/GenBank/DDBJ databases">
        <title>Genome public.</title>
        <authorList>
            <person name="Liu C."/>
            <person name="Sun Q."/>
        </authorList>
    </citation>
    <scope>NUCLEOTIDE SEQUENCE</scope>
    <source>
        <strain evidence="1">M6</strain>
    </source>
</reference>
<comment type="caution">
    <text evidence="1">The sequence shown here is derived from an EMBL/GenBank/DDBJ whole genome shotgun (WGS) entry which is preliminary data.</text>
</comment>
<dbReference type="InterPro" id="IPR016621">
    <property type="entry name" value="UCP014543"/>
</dbReference>
<sequence length="125" mass="14300">MSEVLIYNLPPEKDAKVKMLCRKFGFASRSIERAEFGYTLGYLLGLSQDDSVRDGDDFDEEMLYLADLRGGMLNLFLDQLRRKKLSVPLKAIQTDRNTGFTSRELYRELCAERDAIARGTTQHQG</sequence>
<dbReference type="Pfam" id="PF12646">
    <property type="entry name" value="DUF3783"/>
    <property type="match status" value="1"/>
</dbReference>
<gene>
    <name evidence="1" type="ORF">JKK62_15030</name>
</gene>
<keyword evidence="2" id="KW-1185">Reference proteome</keyword>
<accession>A0A934WU26</accession>
<evidence type="ECO:0000313" key="2">
    <source>
        <dbReference type="Proteomes" id="UP000633365"/>
    </source>
</evidence>